<keyword evidence="3" id="KW-1185">Reference proteome</keyword>
<proteinExistence type="predicted"/>
<comment type="caution">
    <text evidence="2">The sequence shown here is derived from an EMBL/GenBank/DDBJ whole genome shotgun (WGS) entry which is preliminary data.</text>
</comment>
<evidence type="ECO:0000313" key="3">
    <source>
        <dbReference type="Proteomes" id="UP000625711"/>
    </source>
</evidence>
<feature type="region of interest" description="Disordered" evidence="1">
    <location>
        <begin position="132"/>
        <end position="173"/>
    </location>
</feature>
<reference evidence="2" key="1">
    <citation type="submission" date="2020-08" db="EMBL/GenBank/DDBJ databases">
        <title>Genome sequencing and assembly of the red palm weevil Rhynchophorus ferrugineus.</title>
        <authorList>
            <person name="Dias G.B."/>
            <person name="Bergman C.M."/>
            <person name="Manee M."/>
        </authorList>
    </citation>
    <scope>NUCLEOTIDE SEQUENCE</scope>
    <source>
        <strain evidence="2">AA-2017</strain>
        <tissue evidence="2">Whole larva</tissue>
    </source>
</reference>
<feature type="region of interest" description="Disordered" evidence="1">
    <location>
        <begin position="62"/>
        <end position="100"/>
    </location>
</feature>
<accession>A0A834I4M8</accession>
<organism evidence="2 3">
    <name type="scientific">Rhynchophorus ferrugineus</name>
    <name type="common">Red palm weevil</name>
    <name type="synonym">Curculio ferrugineus</name>
    <dbReference type="NCBI Taxonomy" id="354439"/>
    <lineage>
        <taxon>Eukaryota</taxon>
        <taxon>Metazoa</taxon>
        <taxon>Ecdysozoa</taxon>
        <taxon>Arthropoda</taxon>
        <taxon>Hexapoda</taxon>
        <taxon>Insecta</taxon>
        <taxon>Pterygota</taxon>
        <taxon>Neoptera</taxon>
        <taxon>Endopterygota</taxon>
        <taxon>Coleoptera</taxon>
        <taxon>Polyphaga</taxon>
        <taxon>Cucujiformia</taxon>
        <taxon>Curculionidae</taxon>
        <taxon>Dryophthorinae</taxon>
        <taxon>Rhynchophorus</taxon>
    </lineage>
</organism>
<name>A0A834I4M8_RHYFE</name>
<protein>
    <submittedName>
        <fullName evidence="2">Uncharacterized protein</fullName>
    </submittedName>
</protein>
<gene>
    <name evidence="2" type="ORF">GWI33_015821</name>
</gene>
<evidence type="ECO:0000313" key="2">
    <source>
        <dbReference type="EMBL" id="KAF7271285.1"/>
    </source>
</evidence>
<dbReference type="Proteomes" id="UP000625711">
    <property type="component" value="Unassembled WGS sequence"/>
</dbReference>
<sequence length="192" mass="21024">MGSTAKAIDRKKTFSERKKTLAAPEVVIVIRAPERDGRWEGGGGRVTRIFRLSSHVCTTTKYKSIDDDNNNNDQKQQTELVVSSSSRKSERKTEGGPGTAVSFVAFPLRPAKIADAHRKCRALPIKTTVERPNEPEKNAQFRADASQMTRKRRGGDNKGGERTTGGICLRGGGRLIDGPSVQVVWGTNDDTN</sequence>
<evidence type="ECO:0000256" key="1">
    <source>
        <dbReference type="SAM" id="MobiDB-lite"/>
    </source>
</evidence>
<dbReference type="AlphaFoldDB" id="A0A834I4M8"/>
<dbReference type="EMBL" id="JAACXV010013982">
    <property type="protein sequence ID" value="KAF7271285.1"/>
    <property type="molecule type" value="Genomic_DNA"/>
</dbReference>